<evidence type="ECO:0000259" key="1">
    <source>
        <dbReference type="Pfam" id="PF03061"/>
    </source>
</evidence>
<dbReference type="CDD" id="cd03443">
    <property type="entry name" value="PaaI_thioesterase"/>
    <property type="match status" value="1"/>
</dbReference>
<dbReference type="InterPro" id="IPR029069">
    <property type="entry name" value="HotDog_dom_sf"/>
</dbReference>
<dbReference type="Gene3D" id="3.10.129.10">
    <property type="entry name" value="Hotdog Thioesterase"/>
    <property type="match status" value="1"/>
</dbReference>
<evidence type="ECO:0000313" key="3">
    <source>
        <dbReference type="Proteomes" id="UP000660265"/>
    </source>
</evidence>
<feature type="domain" description="Thioesterase" evidence="1">
    <location>
        <begin position="57"/>
        <end position="131"/>
    </location>
</feature>
<gene>
    <name evidence="2" type="ORF">GCM10011583_12920</name>
</gene>
<proteinExistence type="predicted"/>
<organism evidence="2 3">
    <name type="scientific">Streptomyces camponoticapitis</name>
    <dbReference type="NCBI Taxonomy" id="1616125"/>
    <lineage>
        <taxon>Bacteria</taxon>
        <taxon>Bacillati</taxon>
        <taxon>Actinomycetota</taxon>
        <taxon>Actinomycetes</taxon>
        <taxon>Kitasatosporales</taxon>
        <taxon>Streptomycetaceae</taxon>
        <taxon>Streptomyces</taxon>
    </lineage>
</organism>
<name>A0ABQ2E0Q5_9ACTN</name>
<dbReference type="InterPro" id="IPR052061">
    <property type="entry name" value="PTE-AB_protein"/>
</dbReference>
<dbReference type="SUPFAM" id="SSF54637">
    <property type="entry name" value="Thioesterase/thiol ester dehydrase-isomerase"/>
    <property type="match status" value="1"/>
</dbReference>
<keyword evidence="3" id="KW-1185">Reference proteome</keyword>
<sequence>MPESAFNDSATGAAADTANCFGCAPHNPIGLRLVFEEEGNGFGTRIKLGADYESFPGVIHGGIVAAILDETLAQAVYRSDRISAFTTGLRIRYGRPMETGAEYTAHAEITKRDALSVRASGEIRLPGGDLVAAADGTFHLLTDEVLGTYDKRLPTGLVDALRASNRTVTQGD</sequence>
<dbReference type="EMBL" id="BMMV01000003">
    <property type="protein sequence ID" value="GGJ82728.1"/>
    <property type="molecule type" value="Genomic_DNA"/>
</dbReference>
<evidence type="ECO:0000313" key="2">
    <source>
        <dbReference type="EMBL" id="GGJ82728.1"/>
    </source>
</evidence>
<protein>
    <recommendedName>
        <fullName evidence="1">Thioesterase domain-containing protein</fullName>
    </recommendedName>
</protein>
<reference evidence="3" key="1">
    <citation type="journal article" date="2019" name="Int. J. Syst. Evol. Microbiol.">
        <title>The Global Catalogue of Microorganisms (GCM) 10K type strain sequencing project: providing services to taxonomists for standard genome sequencing and annotation.</title>
        <authorList>
            <consortium name="The Broad Institute Genomics Platform"/>
            <consortium name="The Broad Institute Genome Sequencing Center for Infectious Disease"/>
            <person name="Wu L."/>
            <person name="Ma J."/>
        </authorList>
    </citation>
    <scope>NUCLEOTIDE SEQUENCE [LARGE SCALE GENOMIC DNA]</scope>
    <source>
        <strain evidence="3">CGMCC 4.7275</strain>
    </source>
</reference>
<dbReference type="PANTHER" id="PTHR47260:SF1">
    <property type="entry name" value="UPF0644 PROTEIN PB2B4.06"/>
    <property type="match status" value="1"/>
</dbReference>
<comment type="caution">
    <text evidence="2">The sequence shown here is derived from an EMBL/GenBank/DDBJ whole genome shotgun (WGS) entry which is preliminary data.</text>
</comment>
<dbReference type="Proteomes" id="UP000660265">
    <property type="component" value="Unassembled WGS sequence"/>
</dbReference>
<dbReference type="RefSeq" id="WP_189106317.1">
    <property type="nucleotide sequence ID" value="NZ_BMMV01000003.1"/>
</dbReference>
<dbReference type="Pfam" id="PF03061">
    <property type="entry name" value="4HBT"/>
    <property type="match status" value="1"/>
</dbReference>
<dbReference type="InterPro" id="IPR006683">
    <property type="entry name" value="Thioestr_dom"/>
</dbReference>
<dbReference type="PANTHER" id="PTHR47260">
    <property type="entry name" value="UPF0644 PROTEIN PB2B4.06"/>
    <property type="match status" value="1"/>
</dbReference>
<accession>A0ABQ2E0Q5</accession>